<sequence>MAWVQQRPCGWFADQNNGSCSTFRVDYSPSLRSAVHYLVNLLRVCTIHTRRTSRQIHVLCAPLHASSEATSR</sequence>
<dbReference type="VEuPathDB" id="FungiDB:HpaG808110"/>
<keyword evidence="2" id="KW-1185">Reference proteome</keyword>
<evidence type="ECO:0000313" key="1">
    <source>
        <dbReference type="EnsemblProtists" id="HpaP808110"/>
    </source>
</evidence>
<dbReference type="EMBL" id="JH598476">
    <property type="status" value="NOT_ANNOTATED_CDS"/>
    <property type="molecule type" value="Genomic_DNA"/>
</dbReference>
<accession>M4BNX2</accession>
<dbReference type="EnsemblProtists" id="HpaT808110">
    <property type="protein sequence ID" value="HpaP808110"/>
    <property type="gene ID" value="HpaG808110"/>
</dbReference>
<organism evidence="1 2">
    <name type="scientific">Hyaloperonospora arabidopsidis (strain Emoy2)</name>
    <name type="common">Downy mildew agent</name>
    <name type="synonym">Peronospora arabidopsidis</name>
    <dbReference type="NCBI Taxonomy" id="559515"/>
    <lineage>
        <taxon>Eukaryota</taxon>
        <taxon>Sar</taxon>
        <taxon>Stramenopiles</taxon>
        <taxon>Oomycota</taxon>
        <taxon>Peronosporomycetes</taxon>
        <taxon>Peronosporales</taxon>
        <taxon>Peronosporaceae</taxon>
        <taxon>Hyaloperonospora</taxon>
    </lineage>
</organism>
<dbReference type="HOGENOM" id="CLU_2727656_0_0_1"/>
<dbReference type="InParanoid" id="M4BNX2"/>
<reference evidence="1" key="2">
    <citation type="submission" date="2015-06" db="UniProtKB">
        <authorList>
            <consortium name="EnsemblProtists"/>
        </authorList>
    </citation>
    <scope>IDENTIFICATION</scope>
    <source>
        <strain evidence="1">Emoy2</strain>
    </source>
</reference>
<name>M4BNX2_HYAAE</name>
<reference evidence="2" key="1">
    <citation type="journal article" date="2010" name="Science">
        <title>Signatures of adaptation to obligate biotrophy in the Hyaloperonospora arabidopsidis genome.</title>
        <authorList>
            <person name="Baxter L."/>
            <person name="Tripathy S."/>
            <person name="Ishaque N."/>
            <person name="Boot N."/>
            <person name="Cabral A."/>
            <person name="Kemen E."/>
            <person name="Thines M."/>
            <person name="Ah-Fong A."/>
            <person name="Anderson R."/>
            <person name="Badejoko W."/>
            <person name="Bittner-Eddy P."/>
            <person name="Boore J.L."/>
            <person name="Chibucos M.C."/>
            <person name="Coates M."/>
            <person name="Dehal P."/>
            <person name="Delehaunty K."/>
            <person name="Dong S."/>
            <person name="Downton P."/>
            <person name="Dumas B."/>
            <person name="Fabro G."/>
            <person name="Fronick C."/>
            <person name="Fuerstenberg S.I."/>
            <person name="Fulton L."/>
            <person name="Gaulin E."/>
            <person name="Govers F."/>
            <person name="Hughes L."/>
            <person name="Humphray S."/>
            <person name="Jiang R.H."/>
            <person name="Judelson H."/>
            <person name="Kamoun S."/>
            <person name="Kyung K."/>
            <person name="Meijer H."/>
            <person name="Minx P."/>
            <person name="Morris P."/>
            <person name="Nelson J."/>
            <person name="Phuntumart V."/>
            <person name="Qutob D."/>
            <person name="Rehmany A."/>
            <person name="Rougon-Cardoso A."/>
            <person name="Ryden P."/>
            <person name="Torto-Alalibo T."/>
            <person name="Studholme D."/>
            <person name="Wang Y."/>
            <person name="Win J."/>
            <person name="Wood J."/>
            <person name="Clifton S.W."/>
            <person name="Rogers J."/>
            <person name="Van den Ackerveken G."/>
            <person name="Jones J.D."/>
            <person name="McDowell J.M."/>
            <person name="Beynon J."/>
            <person name="Tyler B.M."/>
        </authorList>
    </citation>
    <scope>NUCLEOTIDE SEQUENCE [LARGE SCALE GENOMIC DNA]</scope>
    <source>
        <strain evidence="2">Emoy2</strain>
    </source>
</reference>
<protein>
    <submittedName>
        <fullName evidence="1">Uncharacterized protein</fullName>
    </submittedName>
</protein>
<dbReference type="Proteomes" id="UP000011713">
    <property type="component" value="Unassembled WGS sequence"/>
</dbReference>
<proteinExistence type="predicted"/>
<evidence type="ECO:0000313" key="2">
    <source>
        <dbReference type="Proteomes" id="UP000011713"/>
    </source>
</evidence>
<dbReference type="AlphaFoldDB" id="M4BNX2"/>